<dbReference type="SMART" id="SM00422">
    <property type="entry name" value="HTH_MERR"/>
    <property type="match status" value="1"/>
</dbReference>
<dbReference type="SUPFAM" id="SSF46955">
    <property type="entry name" value="Putative DNA-binding domain"/>
    <property type="match status" value="1"/>
</dbReference>
<dbReference type="Proteomes" id="UP000541033">
    <property type="component" value="Unassembled WGS sequence"/>
</dbReference>
<accession>A0A7X5R4S5</accession>
<dbReference type="SUPFAM" id="SSF89082">
    <property type="entry name" value="Antibiotic binding domain of TipA-like multidrug resistance regulators"/>
    <property type="match status" value="1"/>
</dbReference>
<evidence type="ECO:0000259" key="5">
    <source>
        <dbReference type="PROSITE" id="PS50937"/>
    </source>
</evidence>
<evidence type="ECO:0000256" key="1">
    <source>
        <dbReference type="ARBA" id="ARBA00022491"/>
    </source>
</evidence>
<keyword evidence="7" id="KW-1185">Reference proteome</keyword>
<dbReference type="PRINTS" id="PR00040">
    <property type="entry name" value="HTHMERR"/>
</dbReference>
<keyword evidence="3 6" id="KW-0238">DNA-binding</keyword>
<reference evidence="6 7" key="1">
    <citation type="submission" date="2020-02" db="EMBL/GenBank/DDBJ databases">
        <title>Sequencing the genomes of 1000 actinobacteria strains.</title>
        <authorList>
            <person name="Klenk H.-P."/>
        </authorList>
    </citation>
    <scope>NUCLEOTIDE SEQUENCE [LARGE SCALE GENOMIC DNA]</scope>
    <source>
        <strain evidence="6 7">DSM 27960</strain>
    </source>
</reference>
<evidence type="ECO:0000256" key="3">
    <source>
        <dbReference type="ARBA" id="ARBA00023125"/>
    </source>
</evidence>
<protein>
    <submittedName>
        <fullName evidence="6">DNA-binding transcriptional MerR regulator</fullName>
    </submittedName>
</protein>
<dbReference type="GO" id="GO:0003700">
    <property type="term" value="F:DNA-binding transcription factor activity"/>
    <property type="evidence" value="ECO:0007669"/>
    <property type="project" value="InterPro"/>
</dbReference>
<dbReference type="Pfam" id="PF13411">
    <property type="entry name" value="MerR_1"/>
    <property type="match status" value="1"/>
</dbReference>
<dbReference type="InterPro" id="IPR009061">
    <property type="entry name" value="DNA-bd_dom_put_sf"/>
</dbReference>
<proteinExistence type="predicted"/>
<gene>
    <name evidence="6" type="ORF">FHX76_003231</name>
</gene>
<evidence type="ECO:0000256" key="2">
    <source>
        <dbReference type="ARBA" id="ARBA00023015"/>
    </source>
</evidence>
<evidence type="ECO:0000313" key="6">
    <source>
        <dbReference type="EMBL" id="NIH55310.1"/>
    </source>
</evidence>
<name>A0A7X5R4S5_9MICO</name>
<dbReference type="PANTHER" id="PTHR30204">
    <property type="entry name" value="REDOX-CYCLING DRUG-SENSING TRANSCRIPTIONAL ACTIVATOR SOXR"/>
    <property type="match status" value="1"/>
</dbReference>
<sequence>MEQSISEIARLTGTTSRTLRHYQAIGLLEPSRVGYNGYRYYDDDALVRLQRILLLRQLGLGLEAIASVLSGAQSNTDALDTHLRWLHAEREHLDRQIRSVETTLKKLTNGEHLMAEEMFDGFDHTAHREEVVQRWGADTYQRSNTWWTQLSEEQRKEFLHAQRLIQDEFGAAQLAGHSPESDQVQAIAAKQVDWLRVGAEGTGMSVTAEYVAGLGELYVSDPRFGKNYTRHDPSGAEYVRDALAYYASHSLTT</sequence>
<dbReference type="Gene3D" id="1.10.1660.10">
    <property type="match status" value="1"/>
</dbReference>
<dbReference type="RefSeq" id="WP_167152393.1">
    <property type="nucleotide sequence ID" value="NZ_JAAMOX010000004.1"/>
</dbReference>
<evidence type="ECO:0000313" key="7">
    <source>
        <dbReference type="Proteomes" id="UP000541033"/>
    </source>
</evidence>
<comment type="caution">
    <text evidence="6">The sequence shown here is derived from an EMBL/GenBank/DDBJ whole genome shotgun (WGS) entry which is preliminary data.</text>
</comment>
<keyword evidence="2" id="KW-0805">Transcription regulation</keyword>
<dbReference type="Gene3D" id="1.10.490.50">
    <property type="entry name" value="Antibiotic binding domain of TipA-like multidrug resistance regulators"/>
    <property type="match status" value="1"/>
</dbReference>
<dbReference type="InterPro" id="IPR012925">
    <property type="entry name" value="TipAS_dom"/>
</dbReference>
<dbReference type="InterPro" id="IPR036244">
    <property type="entry name" value="TipA-like_antibiotic-bd"/>
</dbReference>
<organism evidence="6 7">
    <name type="scientific">Lysinibacter cavernae</name>
    <dbReference type="NCBI Taxonomy" id="1640652"/>
    <lineage>
        <taxon>Bacteria</taxon>
        <taxon>Bacillati</taxon>
        <taxon>Actinomycetota</taxon>
        <taxon>Actinomycetes</taxon>
        <taxon>Micrococcales</taxon>
        <taxon>Microbacteriaceae</taxon>
        <taxon>Lysinibacter</taxon>
    </lineage>
</organism>
<dbReference type="PROSITE" id="PS50937">
    <property type="entry name" value="HTH_MERR_2"/>
    <property type="match status" value="1"/>
</dbReference>
<dbReference type="Pfam" id="PF07739">
    <property type="entry name" value="TipAS"/>
    <property type="match status" value="1"/>
</dbReference>
<feature type="domain" description="HTH merR-type" evidence="5">
    <location>
        <begin position="1"/>
        <end position="71"/>
    </location>
</feature>
<evidence type="ECO:0000256" key="4">
    <source>
        <dbReference type="ARBA" id="ARBA00023163"/>
    </source>
</evidence>
<keyword evidence="4" id="KW-0804">Transcription</keyword>
<dbReference type="InterPro" id="IPR047057">
    <property type="entry name" value="MerR_fam"/>
</dbReference>
<keyword evidence="1" id="KW-0678">Repressor</keyword>
<dbReference type="EMBL" id="JAAMOX010000004">
    <property type="protein sequence ID" value="NIH55310.1"/>
    <property type="molecule type" value="Genomic_DNA"/>
</dbReference>
<dbReference type="AlphaFoldDB" id="A0A7X5R4S5"/>
<dbReference type="PANTHER" id="PTHR30204:SF69">
    <property type="entry name" value="MERR-FAMILY TRANSCRIPTIONAL REGULATOR"/>
    <property type="match status" value="1"/>
</dbReference>
<dbReference type="InterPro" id="IPR000551">
    <property type="entry name" value="MerR-type_HTH_dom"/>
</dbReference>
<dbReference type="GO" id="GO:0003677">
    <property type="term" value="F:DNA binding"/>
    <property type="evidence" value="ECO:0007669"/>
    <property type="project" value="UniProtKB-KW"/>
</dbReference>